<dbReference type="GO" id="GO:0005524">
    <property type="term" value="F:ATP binding"/>
    <property type="evidence" value="ECO:0007669"/>
    <property type="project" value="UniProtKB-UniRule"/>
</dbReference>
<dbReference type="NCBIfam" id="NF004043">
    <property type="entry name" value="PRK05560.1"/>
    <property type="match status" value="1"/>
</dbReference>
<dbReference type="AlphaFoldDB" id="A0A4Q5M4S2"/>
<evidence type="ECO:0000256" key="2">
    <source>
        <dbReference type="ARBA" id="ARBA00008263"/>
    </source>
</evidence>
<dbReference type="PROSITE" id="PS52040">
    <property type="entry name" value="TOPO_IIA"/>
    <property type="match status" value="1"/>
</dbReference>
<dbReference type="InterPro" id="IPR013757">
    <property type="entry name" value="Topo_IIA_A_a_sf"/>
</dbReference>
<dbReference type="GO" id="GO:0006265">
    <property type="term" value="P:DNA topological change"/>
    <property type="evidence" value="ECO:0007669"/>
    <property type="project" value="UniProtKB-UniRule"/>
</dbReference>
<comment type="caution">
    <text evidence="13">The sequence shown here is derived from an EMBL/GenBank/DDBJ whole genome shotgun (WGS) entry which is preliminary data.</text>
</comment>
<dbReference type="Gene3D" id="3.30.1360.40">
    <property type="match status" value="1"/>
</dbReference>
<dbReference type="GO" id="GO:0034335">
    <property type="term" value="F:DNA negative supercoiling activity"/>
    <property type="evidence" value="ECO:0007669"/>
    <property type="project" value="UniProtKB-ARBA"/>
</dbReference>
<dbReference type="InterPro" id="IPR013758">
    <property type="entry name" value="Topo_IIA_A/C_ab"/>
</dbReference>
<keyword evidence="3 8" id="KW-0547">Nucleotide-binding</keyword>
<keyword evidence="10" id="KW-0175">Coiled coil</keyword>
<feature type="domain" description="Topo IIA-type catalytic" evidence="12">
    <location>
        <begin position="44"/>
        <end position="540"/>
    </location>
</feature>
<comment type="similarity">
    <text evidence="2 8">Belongs to the type II topoisomerase GyrA/ParC subunit family.</text>
</comment>
<evidence type="ECO:0000313" key="14">
    <source>
        <dbReference type="Proteomes" id="UP000293162"/>
    </source>
</evidence>
<keyword evidence="4 8" id="KW-0067">ATP-binding</keyword>
<keyword evidence="5 8" id="KW-0799">Topoisomerase</keyword>
<comment type="catalytic activity">
    <reaction evidence="1 8 9">
        <text>ATP-dependent breakage, passage and rejoining of double-stranded DNA.</text>
        <dbReference type="EC" id="5.6.2.2"/>
    </reaction>
</comment>
<protein>
    <recommendedName>
        <fullName evidence="8">DNA gyrase subunit A</fullName>
        <ecNumber evidence="8">5.6.2.2</ecNumber>
    </recommendedName>
</protein>
<dbReference type="HAMAP" id="MF_01897">
    <property type="entry name" value="GyrA"/>
    <property type="match status" value="1"/>
</dbReference>
<dbReference type="InterPro" id="IPR050220">
    <property type="entry name" value="Type_II_DNA_Topoisomerases"/>
</dbReference>
<feature type="region of interest" description="Disordered" evidence="11">
    <location>
        <begin position="855"/>
        <end position="879"/>
    </location>
</feature>
<dbReference type="Gene3D" id="1.10.268.10">
    <property type="entry name" value="Topoisomerase, domain 3"/>
    <property type="match status" value="1"/>
</dbReference>
<dbReference type="FunFam" id="2.120.10.90:FF:000005">
    <property type="entry name" value="DNA topoisomerase 4 subunit A"/>
    <property type="match status" value="1"/>
</dbReference>
<keyword evidence="8" id="KW-0963">Cytoplasm</keyword>
<dbReference type="GO" id="GO:0006261">
    <property type="term" value="P:DNA-templated DNA replication"/>
    <property type="evidence" value="ECO:0007669"/>
    <property type="project" value="UniProtKB-UniRule"/>
</dbReference>
<proteinExistence type="inferred from homology"/>
<evidence type="ECO:0000256" key="4">
    <source>
        <dbReference type="ARBA" id="ARBA00022840"/>
    </source>
</evidence>
<dbReference type="PANTHER" id="PTHR43493">
    <property type="entry name" value="DNA GYRASE/TOPOISOMERASE SUBUNIT A"/>
    <property type="match status" value="1"/>
</dbReference>
<dbReference type="Proteomes" id="UP000293162">
    <property type="component" value="Unassembled WGS sequence"/>
</dbReference>
<evidence type="ECO:0000259" key="12">
    <source>
        <dbReference type="PROSITE" id="PS52040"/>
    </source>
</evidence>
<feature type="coiled-coil region" evidence="10">
    <location>
        <begin position="478"/>
        <end position="519"/>
    </location>
</feature>
<dbReference type="SUPFAM" id="SSF56719">
    <property type="entry name" value="Type II DNA topoisomerase"/>
    <property type="match status" value="1"/>
</dbReference>
<dbReference type="EMBL" id="SEWF01000003">
    <property type="protein sequence ID" value="RYU97215.1"/>
    <property type="molecule type" value="Genomic_DNA"/>
</dbReference>
<accession>A0A4Q5M4S2</accession>
<dbReference type="SUPFAM" id="SSF101904">
    <property type="entry name" value="GyrA/ParC C-terminal domain-like"/>
    <property type="match status" value="1"/>
</dbReference>
<dbReference type="SMART" id="SM00434">
    <property type="entry name" value="TOP4c"/>
    <property type="match status" value="1"/>
</dbReference>
<comment type="miscellaneous">
    <text evidence="8">Few gyrases are as efficient as E.coli at forming negative supercoils. Not all organisms have 2 type II topoisomerases; in organisms with a single type II topoisomerase this enzyme also has to decatenate newly replicated chromosomes.</text>
</comment>
<dbReference type="NCBIfam" id="TIGR01063">
    <property type="entry name" value="gyrA"/>
    <property type="match status" value="1"/>
</dbReference>
<dbReference type="FunFam" id="3.30.1360.40:FF:000002">
    <property type="entry name" value="DNA gyrase subunit A"/>
    <property type="match status" value="1"/>
</dbReference>
<evidence type="ECO:0000256" key="1">
    <source>
        <dbReference type="ARBA" id="ARBA00000185"/>
    </source>
</evidence>
<feature type="compositionally biased region" description="Polar residues" evidence="11">
    <location>
        <begin position="868"/>
        <end position="879"/>
    </location>
</feature>
<evidence type="ECO:0000256" key="3">
    <source>
        <dbReference type="ARBA" id="ARBA00022741"/>
    </source>
</evidence>
<reference evidence="13 14" key="1">
    <citation type="submission" date="2019-02" db="EMBL/GenBank/DDBJ databases">
        <title>Bacterial novel species Emticicia sp. 17J42-9 isolated from soil.</title>
        <authorList>
            <person name="Jung H.-Y."/>
        </authorList>
    </citation>
    <scope>NUCLEOTIDE SEQUENCE [LARGE SCALE GENOMIC DNA]</scope>
    <source>
        <strain evidence="13 14">17J42-9</strain>
    </source>
</reference>
<evidence type="ECO:0000313" key="13">
    <source>
        <dbReference type="EMBL" id="RYU97215.1"/>
    </source>
</evidence>
<dbReference type="GO" id="GO:0005737">
    <property type="term" value="C:cytoplasm"/>
    <property type="evidence" value="ECO:0007669"/>
    <property type="project" value="UniProtKB-SubCell"/>
</dbReference>
<sequence length="879" mass="98257">MAEETENLIPESSNNGTIIPINIEDEMRGAYIDYSMSVIISRALPDVRDGLKPVHRRVLYGMAELGVYHNRPYKKSARIVGEVLGKYHPHGDASVYDTMVRMAQEWSLRYTLVDGQGNFGSIDGDSPAAMRYTEARLKRIAEEMLADINKETVDFQPNFDDSLEEPSVMPGKIPNLLLNGSAGIAVGMATNMAPHNLSEVVDGIAAYVDNTEITVEELMHHIKAPDFPTGAIIYGYSGVKSAFETGRGRIVLRSVANFEVSKTGKDQIVVTEIPYMVNKAMMIEKTAQLINEKKIEGISDIRDESDRDGMRIVYDLRKDAVPNVVLNNLYKYTQLQSSFSINNVALVKGRPVTLNLKDMIRYYVEHRLEIITRRTQYDLKEAEKRAHILIGLLIALDYIDAVITLIRRSKDADEARTGLMQGDFMTAQQKEKFLTEGLQRLQIVDELSTDAESGNILSEVQAKAILDMRLQRLVGLERDKLNAEFEEIKNLIEDLRAILGSEERKRIIIKEELAELKARYGDERRSKIEMAAGEFSIEDMIPDDEMLVTISHQGYIKRTALQEYRTQGRGGTGSRGVKTKDEDYTEHLFAATNHNYLLFFTKKGKLFWLRVFEIPEGSKTAKGRAIQNLINIESDDKIQAVLNVTTLTDEDYINNNYIVMCTEDGTVKKTLLEAYSRPRQGGIIAININEGDNLLDVALTNGDNNIVIAAKNGKVVRFHESGTRPMGRTATGVRGISLEGDDKVIGMVCVSRADTQLLVVSEKGYGKRSDIEDYRITSRGAKGVKTLNITDKTGTLVAIKEVTDDDDLMIITKNGIAIRIKIADLRVMGRNTQGVRLIRLNDTDDIASVTRIIREEDEEETAEGGDNSGVSTETETSVE</sequence>
<evidence type="ECO:0000256" key="7">
    <source>
        <dbReference type="ARBA" id="ARBA00023235"/>
    </source>
</evidence>
<organism evidence="13 14">
    <name type="scientific">Emticicia agri</name>
    <dbReference type="NCBI Taxonomy" id="2492393"/>
    <lineage>
        <taxon>Bacteria</taxon>
        <taxon>Pseudomonadati</taxon>
        <taxon>Bacteroidota</taxon>
        <taxon>Cytophagia</taxon>
        <taxon>Cytophagales</taxon>
        <taxon>Leadbetterellaceae</taxon>
        <taxon>Emticicia</taxon>
    </lineage>
</organism>
<keyword evidence="6 8" id="KW-0238">DNA-binding</keyword>
<dbReference type="InterPro" id="IPR013760">
    <property type="entry name" value="Topo_IIA-like_dom_sf"/>
</dbReference>
<evidence type="ECO:0000256" key="9">
    <source>
        <dbReference type="PROSITE-ProRule" id="PRU01384"/>
    </source>
</evidence>
<comment type="function">
    <text evidence="8">A type II topoisomerase that negatively supercoils closed circular double-stranded (ds) DNA in an ATP-dependent manner to modulate DNA topology and maintain chromosomes in an underwound state. Negative supercoiling favors strand separation, and DNA replication, transcription, recombination and repair, all of which involve strand separation. Also able to catalyze the interconversion of other topological isomers of dsDNA rings, including catenanes and knotted rings. Type II topoisomerases break and join 2 DNA strands simultaneously in an ATP-dependent manner.</text>
</comment>
<dbReference type="RefSeq" id="WP_130019410.1">
    <property type="nucleotide sequence ID" value="NZ_SEWF01000003.1"/>
</dbReference>
<feature type="active site" description="O-(5'-phospho-DNA)-tyrosine intermediate" evidence="8 9">
    <location>
        <position position="132"/>
    </location>
</feature>
<dbReference type="InterPro" id="IPR035516">
    <property type="entry name" value="Gyrase/topoIV_suA_C"/>
</dbReference>
<keyword evidence="7 8" id="KW-0413">Isomerase</keyword>
<gene>
    <name evidence="8 13" type="primary">gyrA</name>
    <name evidence="13" type="ORF">EWM59_02700</name>
</gene>
<dbReference type="GO" id="GO:0005694">
    <property type="term" value="C:chromosome"/>
    <property type="evidence" value="ECO:0007669"/>
    <property type="project" value="InterPro"/>
</dbReference>
<dbReference type="Pfam" id="PF03989">
    <property type="entry name" value="DNA_gyraseA_C"/>
    <property type="match status" value="6"/>
</dbReference>
<dbReference type="PANTHER" id="PTHR43493:SF5">
    <property type="entry name" value="DNA GYRASE SUBUNIT A, CHLOROPLASTIC_MITOCHONDRIAL"/>
    <property type="match status" value="1"/>
</dbReference>
<dbReference type="GO" id="GO:0003677">
    <property type="term" value="F:DNA binding"/>
    <property type="evidence" value="ECO:0007669"/>
    <property type="project" value="UniProtKB-UniRule"/>
</dbReference>
<name>A0A4Q5M4S2_9BACT</name>
<comment type="subunit">
    <text evidence="8">Heterotetramer, composed of two GyrA and two GyrB chains. In the heterotetramer, GyrA contains the active site tyrosine that forms a transient covalent intermediate with DNA, while GyrB binds cofactors and catalyzes ATP hydrolysis.</text>
</comment>
<dbReference type="CDD" id="cd00187">
    <property type="entry name" value="TOP4c"/>
    <property type="match status" value="1"/>
</dbReference>
<dbReference type="FunFam" id="3.90.199.10:FF:000001">
    <property type="entry name" value="DNA gyrase subunit A"/>
    <property type="match status" value="1"/>
</dbReference>
<dbReference type="GO" id="GO:0009330">
    <property type="term" value="C:DNA topoisomerase type II (double strand cut, ATP-hydrolyzing) complex"/>
    <property type="evidence" value="ECO:0007669"/>
    <property type="project" value="TreeGrafter"/>
</dbReference>
<comment type="subcellular location">
    <subcellularLocation>
        <location evidence="8">Cytoplasm</location>
    </subcellularLocation>
</comment>
<dbReference type="InterPro" id="IPR006691">
    <property type="entry name" value="GyrA/parC_rep"/>
</dbReference>
<evidence type="ECO:0000256" key="11">
    <source>
        <dbReference type="SAM" id="MobiDB-lite"/>
    </source>
</evidence>
<dbReference type="InterPro" id="IPR002205">
    <property type="entry name" value="Topo_IIA_dom_A"/>
</dbReference>
<evidence type="ECO:0000256" key="5">
    <source>
        <dbReference type="ARBA" id="ARBA00023029"/>
    </source>
</evidence>
<keyword evidence="14" id="KW-1185">Reference proteome</keyword>
<dbReference type="Gene3D" id="2.120.10.90">
    <property type="entry name" value="DNA gyrase/topoisomerase IV, subunit A, C-terminal"/>
    <property type="match status" value="1"/>
</dbReference>
<dbReference type="EC" id="5.6.2.2" evidence="8"/>
<dbReference type="InterPro" id="IPR005743">
    <property type="entry name" value="GyrA"/>
</dbReference>
<evidence type="ECO:0000256" key="6">
    <source>
        <dbReference type="ARBA" id="ARBA00023125"/>
    </source>
</evidence>
<comment type="caution">
    <text evidence="8">Lacks conserved residue(s) required for the propagation of feature annotation.</text>
</comment>
<evidence type="ECO:0000256" key="8">
    <source>
        <dbReference type="HAMAP-Rule" id="MF_01897"/>
    </source>
</evidence>
<dbReference type="Pfam" id="PF00521">
    <property type="entry name" value="DNA_topoisoIV"/>
    <property type="match status" value="1"/>
</dbReference>
<dbReference type="OrthoDB" id="9806486at2"/>
<evidence type="ECO:0000256" key="10">
    <source>
        <dbReference type="SAM" id="Coils"/>
    </source>
</evidence>
<dbReference type="Gene3D" id="3.90.199.10">
    <property type="entry name" value="Topoisomerase II, domain 5"/>
    <property type="match status" value="1"/>
</dbReference>
<dbReference type="NCBIfam" id="NF004044">
    <property type="entry name" value="PRK05561.1"/>
    <property type="match status" value="1"/>
</dbReference>